<dbReference type="RefSeq" id="WP_013456216.1">
    <property type="nucleotide sequence ID" value="NZ_CP005933.1"/>
</dbReference>
<evidence type="ECO:0000313" key="9">
    <source>
        <dbReference type="EMBL" id="AIA33854.1"/>
    </source>
</evidence>
<proteinExistence type="inferred from homology"/>
<keyword evidence="5" id="KW-0560">Oxidoreductase</keyword>
<evidence type="ECO:0000256" key="4">
    <source>
        <dbReference type="ARBA" id="ARBA00022827"/>
    </source>
</evidence>
<feature type="domain" description="FAD/NAD(P)-binding" evidence="8">
    <location>
        <begin position="1"/>
        <end position="287"/>
    </location>
</feature>
<dbReference type="PATRIC" id="fig|1316930.3.peg.278"/>
<evidence type="ECO:0000259" key="7">
    <source>
        <dbReference type="Pfam" id="PF02852"/>
    </source>
</evidence>
<dbReference type="InterPro" id="IPR023753">
    <property type="entry name" value="FAD/NAD-binding_dom"/>
</dbReference>
<keyword evidence="3" id="KW-0285">Flavoprotein</keyword>
<organism evidence="9 10">
    <name type="scientific">Mycoplasmopsis bovis CQ-W70</name>
    <dbReference type="NCBI Taxonomy" id="1316930"/>
    <lineage>
        <taxon>Bacteria</taxon>
        <taxon>Bacillati</taxon>
        <taxon>Mycoplasmatota</taxon>
        <taxon>Mycoplasmoidales</taxon>
        <taxon>Metamycoplasmataceae</taxon>
        <taxon>Mycoplasmopsis</taxon>
    </lineage>
</organism>
<dbReference type="HOGENOM" id="CLU_003291_1_3_14"/>
<dbReference type="InterPro" id="IPR004099">
    <property type="entry name" value="Pyr_nucl-diS_OxRdtase_dimer"/>
</dbReference>
<name>A0A059XZ12_MYCBV</name>
<dbReference type="SUPFAM" id="SSF51905">
    <property type="entry name" value="FAD/NAD(P)-binding domain"/>
    <property type="match status" value="2"/>
</dbReference>
<evidence type="ECO:0000256" key="1">
    <source>
        <dbReference type="ARBA" id="ARBA00001974"/>
    </source>
</evidence>
<dbReference type="EMBL" id="CP005933">
    <property type="protein sequence ID" value="AIA33854.1"/>
    <property type="molecule type" value="Genomic_DNA"/>
</dbReference>
<dbReference type="InterPro" id="IPR036188">
    <property type="entry name" value="FAD/NAD-bd_sf"/>
</dbReference>
<dbReference type="PRINTS" id="PR00411">
    <property type="entry name" value="PNDRDTASEI"/>
</dbReference>
<gene>
    <name evidence="9" type="ORF">K668_01340</name>
</gene>
<reference evidence="9 10" key="1">
    <citation type="submission" date="2013-04" db="EMBL/GenBank/DDBJ databases">
        <authorList>
            <person name="Lin L."/>
            <person name="Zeng Z."/>
            <person name="Xie J."/>
            <person name="Luo L."/>
            <person name="Yang Z."/>
            <person name="Liang W."/>
            <person name="Lin H."/>
            <person name="Dong C."/>
            <person name="Sun Y."/>
        </authorList>
    </citation>
    <scope>NUCLEOTIDE SEQUENCE [LARGE SCALE GENOMIC DNA]</scope>
    <source>
        <strain evidence="9 10">CQ-W70</strain>
    </source>
</reference>
<dbReference type="Proteomes" id="UP000027182">
    <property type="component" value="Chromosome"/>
</dbReference>
<dbReference type="InterPro" id="IPR050260">
    <property type="entry name" value="FAD-bd_OxRdtase"/>
</dbReference>
<protein>
    <submittedName>
        <fullName evidence="9">NADH oxidase</fullName>
    </submittedName>
</protein>
<sequence>MKVVIIGGAASGMTIASRIRKLRKETEVIVLQKEKYVSLGACGLPYFVANEDVSENELLARTIDEFAEQNITIHPESTVIKIDPETKKVIYLNNSKENELAYDKLVIATGAKPIVPSFINVNNKNIFTLTRLEDAVSLKEKLNDKSIKKVAIIGSGFIGLEAVEMVSKYNKTVILVEKSVELSSKVFDTEISSLLEQELLNNNVVIYKDCALSGIKENNNSLILGFENKEDIEVDLVILAVGFKPATDFLNNSGIKMLANGAVIVDRHGRTNIENIYACGDCATSFNKLTKENSYTPLATIARKFAKVVADDILGIESEFAGHIQSSIVKSFGAEMASCGLNEKVAKDLGYEVKTVFIKDKDHPSYYPNPTLLALKLVINRKTNTLLGAQMYGSNLSVLRINFLISLIWNKIELNKSLSQIDLVYSPPFSRVVDIFHIALEKYLKESNE</sequence>
<comment type="similarity">
    <text evidence="2">Belongs to the class-III pyridine nucleotide-disulfide oxidoreductase family.</text>
</comment>
<evidence type="ECO:0000256" key="2">
    <source>
        <dbReference type="ARBA" id="ARBA00009130"/>
    </source>
</evidence>
<accession>A0A059XZ12</accession>
<keyword evidence="6" id="KW-0676">Redox-active center</keyword>
<keyword evidence="4" id="KW-0274">FAD</keyword>
<evidence type="ECO:0000259" key="8">
    <source>
        <dbReference type="Pfam" id="PF07992"/>
    </source>
</evidence>
<dbReference type="PANTHER" id="PTHR43429">
    <property type="entry name" value="PYRIDINE NUCLEOTIDE-DISULFIDE OXIDOREDUCTASE DOMAIN-CONTAINING"/>
    <property type="match status" value="1"/>
</dbReference>
<evidence type="ECO:0000256" key="6">
    <source>
        <dbReference type="ARBA" id="ARBA00023284"/>
    </source>
</evidence>
<comment type="cofactor">
    <cofactor evidence="1">
        <name>FAD</name>
        <dbReference type="ChEBI" id="CHEBI:57692"/>
    </cofactor>
</comment>
<feature type="domain" description="Pyridine nucleotide-disulphide oxidoreductase dimerisation" evidence="7">
    <location>
        <begin position="332"/>
        <end position="430"/>
    </location>
</feature>
<dbReference type="PRINTS" id="PR00368">
    <property type="entry name" value="FADPNR"/>
</dbReference>
<dbReference type="Pfam" id="PF07992">
    <property type="entry name" value="Pyr_redox_2"/>
    <property type="match status" value="1"/>
</dbReference>
<dbReference type="GeneID" id="31507916"/>
<dbReference type="InterPro" id="IPR016156">
    <property type="entry name" value="FAD/NAD-linked_Rdtase_dimer_sf"/>
</dbReference>
<dbReference type="AlphaFoldDB" id="A0A059XZ12"/>
<evidence type="ECO:0000256" key="3">
    <source>
        <dbReference type="ARBA" id="ARBA00022630"/>
    </source>
</evidence>
<dbReference type="Pfam" id="PF02852">
    <property type="entry name" value="Pyr_redox_dim"/>
    <property type="match status" value="1"/>
</dbReference>
<dbReference type="KEGG" id="mbq:K668_01340"/>
<dbReference type="GO" id="GO:0016491">
    <property type="term" value="F:oxidoreductase activity"/>
    <property type="evidence" value="ECO:0007669"/>
    <property type="project" value="UniProtKB-KW"/>
</dbReference>
<dbReference type="Gene3D" id="3.50.50.60">
    <property type="entry name" value="FAD/NAD(P)-binding domain"/>
    <property type="match status" value="2"/>
</dbReference>
<dbReference type="PANTHER" id="PTHR43429:SF1">
    <property type="entry name" value="NAD(P)H SULFUR OXIDOREDUCTASE (COA-DEPENDENT)"/>
    <property type="match status" value="1"/>
</dbReference>
<evidence type="ECO:0000256" key="5">
    <source>
        <dbReference type="ARBA" id="ARBA00023002"/>
    </source>
</evidence>
<dbReference type="SUPFAM" id="SSF55424">
    <property type="entry name" value="FAD/NAD-linked reductases, dimerisation (C-terminal) domain"/>
    <property type="match status" value="1"/>
</dbReference>
<evidence type="ECO:0000313" key="10">
    <source>
        <dbReference type="Proteomes" id="UP000027182"/>
    </source>
</evidence>